<keyword evidence="2" id="KW-0472">Membrane</keyword>
<sequence>MQDEYKSVNEGRYTNQDAGSISYDPALPANPATNVVKLRAGVDWSGTNVSVFADNLFNAQPRLNVQHDVLGSPQYYAVTLRPLTAGVTLTRRF</sequence>
<organism evidence="5 6">
    <name type="scientific">Phenylobacterium montanum</name>
    <dbReference type="NCBI Taxonomy" id="2823693"/>
    <lineage>
        <taxon>Bacteria</taxon>
        <taxon>Pseudomonadati</taxon>
        <taxon>Pseudomonadota</taxon>
        <taxon>Alphaproteobacteria</taxon>
        <taxon>Caulobacterales</taxon>
        <taxon>Caulobacteraceae</taxon>
        <taxon>Phenylobacterium</taxon>
    </lineage>
</organism>
<evidence type="ECO:0000313" key="6">
    <source>
        <dbReference type="Proteomes" id="UP000676409"/>
    </source>
</evidence>
<evidence type="ECO:0000256" key="1">
    <source>
        <dbReference type="ARBA" id="ARBA00004442"/>
    </source>
</evidence>
<keyword evidence="3" id="KW-0998">Cell outer membrane</keyword>
<gene>
    <name evidence="5" type="ORF">KCG34_01750</name>
</gene>
<keyword evidence="6" id="KW-1185">Reference proteome</keyword>
<evidence type="ECO:0000256" key="3">
    <source>
        <dbReference type="ARBA" id="ARBA00023237"/>
    </source>
</evidence>
<feature type="region of interest" description="Disordered" evidence="4">
    <location>
        <begin position="1"/>
        <end position="25"/>
    </location>
</feature>
<accession>A0A975IV53</accession>
<evidence type="ECO:0000313" key="5">
    <source>
        <dbReference type="EMBL" id="QUD88637.1"/>
    </source>
</evidence>
<reference evidence="5" key="1">
    <citation type="submission" date="2021-04" db="EMBL/GenBank/DDBJ databases">
        <title>The complete genome sequence of Caulobacter sp. S6.</title>
        <authorList>
            <person name="Tang Y."/>
            <person name="Ouyang W."/>
            <person name="Liu Q."/>
            <person name="Huang B."/>
            <person name="Guo Z."/>
            <person name="Lei P."/>
        </authorList>
    </citation>
    <scope>NUCLEOTIDE SEQUENCE</scope>
    <source>
        <strain evidence="5">S6</strain>
    </source>
</reference>
<dbReference type="EMBL" id="CP073078">
    <property type="protein sequence ID" value="QUD88637.1"/>
    <property type="molecule type" value="Genomic_DNA"/>
</dbReference>
<comment type="subcellular location">
    <subcellularLocation>
        <location evidence="1">Cell outer membrane</location>
    </subcellularLocation>
</comment>
<proteinExistence type="predicted"/>
<name>A0A975IV53_9CAUL</name>
<dbReference type="Gene3D" id="2.40.170.20">
    <property type="entry name" value="TonB-dependent receptor, beta-barrel domain"/>
    <property type="match status" value="1"/>
</dbReference>
<dbReference type="RefSeq" id="WP_211938687.1">
    <property type="nucleotide sequence ID" value="NZ_CP073078.1"/>
</dbReference>
<protein>
    <submittedName>
        <fullName evidence="5">Uncharacterized protein</fullName>
    </submittedName>
</protein>
<dbReference type="Proteomes" id="UP000676409">
    <property type="component" value="Chromosome"/>
</dbReference>
<evidence type="ECO:0000256" key="2">
    <source>
        <dbReference type="ARBA" id="ARBA00023136"/>
    </source>
</evidence>
<dbReference type="GO" id="GO:0009279">
    <property type="term" value="C:cell outer membrane"/>
    <property type="evidence" value="ECO:0007669"/>
    <property type="project" value="UniProtKB-SubCell"/>
</dbReference>
<dbReference type="InterPro" id="IPR036942">
    <property type="entry name" value="Beta-barrel_TonB_sf"/>
</dbReference>
<evidence type="ECO:0000256" key="4">
    <source>
        <dbReference type="SAM" id="MobiDB-lite"/>
    </source>
</evidence>
<dbReference type="AlphaFoldDB" id="A0A975IV53"/>
<dbReference type="KEGG" id="caul:KCG34_01750"/>